<gene>
    <name evidence="3" type="primary">crtY</name>
    <name evidence="3" type="ORF">GRI43_00395</name>
</gene>
<dbReference type="InterPro" id="IPR008461">
    <property type="entry name" value="CrtY"/>
</dbReference>
<keyword evidence="2" id="KW-0472">Membrane</keyword>
<keyword evidence="2" id="KW-0812">Transmembrane</keyword>
<dbReference type="RefSeq" id="WP_160729152.1">
    <property type="nucleotide sequence ID" value="NZ_WTYP01000001.1"/>
</dbReference>
<dbReference type="GO" id="GO:0016705">
    <property type="term" value="F:oxidoreductase activity, acting on paired donors, with incorporation or reduction of molecular oxygen"/>
    <property type="evidence" value="ECO:0007669"/>
    <property type="project" value="InterPro"/>
</dbReference>
<dbReference type="GO" id="GO:0045436">
    <property type="term" value="F:lycopene beta cyclase activity"/>
    <property type="evidence" value="ECO:0007669"/>
    <property type="project" value="InterPro"/>
</dbReference>
<dbReference type="EMBL" id="WTYP01000001">
    <property type="protein sequence ID" value="MXP45850.1"/>
    <property type="molecule type" value="Genomic_DNA"/>
</dbReference>
<keyword evidence="4" id="KW-1185">Reference proteome</keyword>
<dbReference type="OrthoDB" id="5793379at2"/>
<protein>
    <submittedName>
        <fullName evidence="3">Lycopene beta-cyclase CrtY</fullName>
        <ecNumber evidence="3">5.5.1.19</ecNumber>
    </submittedName>
</protein>
<name>A0A6I4UZ89_9SPHN</name>
<keyword evidence="3" id="KW-0413">Isomerase</keyword>
<dbReference type="Gene3D" id="3.50.50.60">
    <property type="entry name" value="FAD/NAD(P)-binding domain"/>
    <property type="match status" value="1"/>
</dbReference>
<dbReference type="InterPro" id="IPR036188">
    <property type="entry name" value="FAD/NAD-bd_sf"/>
</dbReference>
<dbReference type="NCBIfam" id="TIGR01790">
    <property type="entry name" value="carotene-cycl"/>
    <property type="match status" value="1"/>
</dbReference>
<dbReference type="SUPFAM" id="SSF51905">
    <property type="entry name" value="FAD/NAD(P)-binding domain"/>
    <property type="match status" value="1"/>
</dbReference>
<sequence>MNGRASQTRTEIAIVGGGLSGGLIALALRRHHPEMHVTLIEAGETLGGNHRWSWFESDLGPEGTALMASFRKSEWDGYQVQFPAYRRRLGSRYRSLTSEDFNAALRRELGQDTIHTGYSAASIDAGGVTLANGHRISARSVIDCRGPEPSRHLTGGWQVFMGRLTRTDRPHGIKLPVIMDANVEQFSPGSDDGAYRFVYVLPLGANELFVEDTYYTDTPDLDRSALSSRLDRYHAAQGWDGQILGGETGILPVITGGDFSAFQAQQRVDGVSLAGARAGLVHPLTSYTLPFAVSTALAIAQDAELPGQQLAALLETRARRHWSRTGFYRMLGSMLFGAARPRERYRVFERFYRLNEGLIERFYAGESRLKDKARVLMGKPPVPVGRAISALAGKGAPLIAREEKIG</sequence>
<dbReference type="InterPro" id="IPR010108">
    <property type="entry name" value="Lycopene_cyclase_b/e"/>
</dbReference>
<dbReference type="GO" id="GO:0016117">
    <property type="term" value="P:carotenoid biosynthetic process"/>
    <property type="evidence" value="ECO:0007669"/>
    <property type="project" value="InterPro"/>
</dbReference>
<comment type="caution">
    <text evidence="3">The sequence shown here is derived from an EMBL/GenBank/DDBJ whole genome shotgun (WGS) entry which is preliminary data.</text>
</comment>
<keyword evidence="2" id="KW-1133">Transmembrane helix</keyword>
<organism evidence="3 4">
    <name type="scientific">Pontixanthobacter luteolus</name>
    <dbReference type="NCBI Taxonomy" id="295089"/>
    <lineage>
        <taxon>Bacteria</taxon>
        <taxon>Pseudomonadati</taxon>
        <taxon>Pseudomonadota</taxon>
        <taxon>Alphaproteobacteria</taxon>
        <taxon>Sphingomonadales</taxon>
        <taxon>Erythrobacteraceae</taxon>
        <taxon>Pontixanthobacter</taxon>
    </lineage>
</organism>
<evidence type="ECO:0000256" key="1">
    <source>
        <dbReference type="ARBA" id="ARBA00006599"/>
    </source>
</evidence>
<comment type="similarity">
    <text evidence="1">Belongs to the lycopene cyclase family.</text>
</comment>
<evidence type="ECO:0000256" key="2">
    <source>
        <dbReference type="SAM" id="Phobius"/>
    </source>
</evidence>
<evidence type="ECO:0000313" key="3">
    <source>
        <dbReference type="EMBL" id="MXP45850.1"/>
    </source>
</evidence>
<feature type="transmembrane region" description="Helical" evidence="2">
    <location>
        <begin position="12"/>
        <end position="28"/>
    </location>
</feature>
<dbReference type="Pfam" id="PF05834">
    <property type="entry name" value="Lycopene_cycl"/>
    <property type="match status" value="1"/>
</dbReference>
<dbReference type="EC" id="5.5.1.19" evidence="3"/>
<dbReference type="AlphaFoldDB" id="A0A6I4UZ89"/>
<dbReference type="NCBIfam" id="TIGR01789">
    <property type="entry name" value="lycopene_cycl"/>
    <property type="match status" value="1"/>
</dbReference>
<evidence type="ECO:0000313" key="4">
    <source>
        <dbReference type="Proteomes" id="UP000471435"/>
    </source>
</evidence>
<dbReference type="Proteomes" id="UP000471435">
    <property type="component" value="Unassembled WGS sequence"/>
</dbReference>
<reference evidence="3 4" key="1">
    <citation type="submission" date="2019-12" db="EMBL/GenBank/DDBJ databases">
        <title>Genomic-based taxomic classification of the family Erythrobacteraceae.</title>
        <authorList>
            <person name="Xu L."/>
        </authorList>
    </citation>
    <scope>NUCLEOTIDE SEQUENCE [LARGE SCALE GENOMIC DNA]</scope>
    <source>
        <strain evidence="3 4">SW-109</strain>
    </source>
</reference>
<proteinExistence type="inferred from homology"/>
<accession>A0A6I4UZ89</accession>